<gene>
    <name evidence="1" type="ORF">HLH33_19075</name>
</gene>
<dbReference type="EMBL" id="JABEQG010000079">
    <property type="protein sequence ID" value="MBB2158366.1"/>
    <property type="molecule type" value="Genomic_DNA"/>
</dbReference>
<evidence type="ECO:0000313" key="1">
    <source>
        <dbReference type="EMBL" id="MBB2158366.1"/>
    </source>
</evidence>
<evidence type="ECO:0000313" key="2">
    <source>
        <dbReference type="Proteomes" id="UP000550787"/>
    </source>
</evidence>
<comment type="caution">
    <text evidence="1">The sequence shown here is derived from an EMBL/GenBank/DDBJ whole genome shotgun (WGS) entry which is preliminary data.</text>
</comment>
<sequence>MTDNPTTTNPSRHNSLAVASDETPFLLDPIEKAGHTVIYGPTRRGMSLPLWTAVRDLVADRRINEGGDNA</sequence>
<name>A0A7W4NIJ0_GLUDI</name>
<proteinExistence type="predicted"/>
<dbReference type="Proteomes" id="UP000550787">
    <property type="component" value="Unassembled WGS sequence"/>
</dbReference>
<accession>A0A7W4NIJ0</accession>
<reference evidence="1 2" key="1">
    <citation type="submission" date="2020-04" db="EMBL/GenBank/DDBJ databases">
        <title>Description of novel Gluconacetobacter.</title>
        <authorList>
            <person name="Sombolestani A."/>
        </authorList>
    </citation>
    <scope>NUCLEOTIDE SEQUENCE [LARGE SCALE GENOMIC DNA]</scope>
    <source>
        <strain evidence="1 2">LMG 7603</strain>
    </source>
</reference>
<protein>
    <submittedName>
        <fullName evidence="1">Uncharacterized protein</fullName>
    </submittedName>
</protein>
<dbReference type="AlphaFoldDB" id="A0A7W4NIJ0"/>
<organism evidence="1 2">
    <name type="scientific">Gluconacetobacter diazotrophicus</name>
    <name type="common">Acetobacter diazotrophicus</name>
    <dbReference type="NCBI Taxonomy" id="33996"/>
    <lineage>
        <taxon>Bacteria</taxon>
        <taxon>Pseudomonadati</taxon>
        <taxon>Pseudomonadota</taxon>
        <taxon>Alphaproteobacteria</taxon>
        <taxon>Acetobacterales</taxon>
        <taxon>Acetobacteraceae</taxon>
        <taxon>Gluconacetobacter</taxon>
    </lineage>
</organism>
<dbReference type="RefSeq" id="WP_183116706.1">
    <property type="nucleotide sequence ID" value="NZ_JABEQG010000079.1"/>
</dbReference>